<protein>
    <recommendedName>
        <fullName evidence="2">Inner kinetochore subunit AME1 domain-containing protein</fullName>
    </recommendedName>
</protein>
<feature type="region of interest" description="Disordered" evidence="1">
    <location>
        <begin position="1"/>
        <end position="20"/>
    </location>
</feature>
<feature type="compositionally biased region" description="Polar residues" evidence="1">
    <location>
        <begin position="120"/>
        <end position="130"/>
    </location>
</feature>
<dbReference type="AlphaFoldDB" id="A0AAE0XJI7"/>
<feature type="region of interest" description="Disordered" evidence="1">
    <location>
        <begin position="116"/>
        <end position="597"/>
    </location>
</feature>
<feature type="compositionally biased region" description="Acidic residues" evidence="1">
    <location>
        <begin position="577"/>
        <end position="588"/>
    </location>
</feature>
<organism evidence="3 4">
    <name type="scientific">Podospora appendiculata</name>
    <dbReference type="NCBI Taxonomy" id="314037"/>
    <lineage>
        <taxon>Eukaryota</taxon>
        <taxon>Fungi</taxon>
        <taxon>Dikarya</taxon>
        <taxon>Ascomycota</taxon>
        <taxon>Pezizomycotina</taxon>
        <taxon>Sordariomycetes</taxon>
        <taxon>Sordariomycetidae</taxon>
        <taxon>Sordariales</taxon>
        <taxon>Podosporaceae</taxon>
        <taxon>Podospora</taxon>
    </lineage>
</organism>
<evidence type="ECO:0000256" key="1">
    <source>
        <dbReference type="SAM" id="MobiDB-lite"/>
    </source>
</evidence>
<proteinExistence type="predicted"/>
<dbReference type="Pfam" id="PF20994">
    <property type="entry name" value="CENPU"/>
    <property type="match status" value="1"/>
</dbReference>
<feature type="compositionally biased region" description="Pro residues" evidence="1">
    <location>
        <begin position="464"/>
        <end position="473"/>
    </location>
</feature>
<reference evidence="3" key="2">
    <citation type="submission" date="2023-06" db="EMBL/GenBank/DDBJ databases">
        <authorList>
            <consortium name="Lawrence Berkeley National Laboratory"/>
            <person name="Haridas S."/>
            <person name="Hensen N."/>
            <person name="Bonometti L."/>
            <person name="Westerberg I."/>
            <person name="Brannstrom I.O."/>
            <person name="Guillou S."/>
            <person name="Cros-Aarteil S."/>
            <person name="Calhoun S."/>
            <person name="Kuo A."/>
            <person name="Mondo S."/>
            <person name="Pangilinan J."/>
            <person name="Riley R."/>
            <person name="Labutti K."/>
            <person name="Andreopoulos B."/>
            <person name="Lipzen A."/>
            <person name="Chen C."/>
            <person name="Yanf M."/>
            <person name="Daum C."/>
            <person name="Ng V."/>
            <person name="Clum A."/>
            <person name="Steindorff A."/>
            <person name="Ohm R."/>
            <person name="Martin F."/>
            <person name="Silar P."/>
            <person name="Natvig D."/>
            <person name="Lalanne C."/>
            <person name="Gautier V."/>
            <person name="Ament-Velasquez S.L."/>
            <person name="Kruys A."/>
            <person name="Hutchinson M.I."/>
            <person name="Powell A.J."/>
            <person name="Barry K."/>
            <person name="Miller A.N."/>
            <person name="Grigoriev I.V."/>
            <person name="Debuchy R."/>
            <person name="Gladieux P."/>
            <person name="Thoren M.H."/>
            <person name="Johannesson H."/>
        </authorList>
    </citation>
    <scope>NUCLEOTIDE SEQUENCE</scope>
    <source>
        <strain evidence="3">CBS 314.62</strain>
    </source>
</reference>
<feature type="compositionally biased region" description="Low complexity" evidence="1">
    <location>
        <begin position="504"/>
        <end position="515"/>
    </location>
</feature>
<accession>A0AAE0XJI7</accession>
<dbReference type="Proteomes" id="UP001270362">
    <property type="component" value="Unassembled WGS sequence"/>
</dbReference>
<feature type="region of interest" description="Disordered" evidence="1">
    <location>
        <begin position="52"/>
        <end position="100"/>
    </location>
</feature>
<dbReference type="EMBL" id="JAULSO010000001">
    <property type="protein sequence ID" value="KAK3694588.1"/>
    <property type="molecule type" value="Genomic_DNA"/>
</dbReference>
<feature type="domain" description="Inner kinetochore subunit AME1" evidence="2">
    <location>
        <begin position="599"/>
        <end position="789"/>
    </location>
</feature>
<comment type="caution">
    <text evidence="3">The sequence shown here is derived from an EMBL/GenBank/DDBJ whole genome shotgun (WGS) entry which is preliminary data.</text>
</comment>
<feature type="compositionally biased region" description="Acidic residues" evidence="1">
    <location>
        <begin position="301"/>
        <end position="310"/>
    </location>
</feature>
<feature type="compositionally biased region" description="Basic residues" evidence="1">
    <location>
        <begin position="535"/>
        <end position="548"/>
    </location>
</feature>
<reference evidence="3" key="1">
    <citation type="journal article" date="2023" name="Mol. Phylogenet. Evol.">
        <title>Genome-scale phylogeny and comparative genomics of the fungal order Sordariales.</title>
        <authorList>
            <person name="Hensen N."/>
            <person name="Bonometti L."/>
            <person name="Westerberg I."/>
            <person name="Brannstrom I.O."/>
            <person name="Guillou S."/>
            <person name="Cros-Aarteil S."/>
            <person name="Calhoun S."/>
            <person name="Haridas S."/>
            <person name="Kuo A."/>
            <person name="Mondo S."/>
            <person name="Pangilinan J."/>
            <person name="Riley R."/>
            <person name="LaButti K."/>
            <person name="Andreopoulos B."/>
            <person name="Lipzen A."/>
            <person name="Chen C."/>
            <person name="Yan M."/>
            <person name="Daum C."/>
            <person name="Ng V."/>
            <person name="Clum A."/>
            <person name="Steindorff A."/>
            <person name="Ohm R.A."/>
            <person name="Martin F."/>
            <person name="Silar P."/>
            <person name="Natvig D.O."/>
            <person name="Lalanne C."/>
            <person name="Gautier V."/>
            <person name="Ament-Velasquez S.L."/>
            <person name="Kruys A."/>
            <person name="Hutchinson M.I."/>
            <person name="Powell A.J."/>
            <person name="Barry K."/>
            <person name="Miller A.N."/>
            <person name="Grigoriev I.V."/>
            <person name="Debuchy R."/>
            <person name="Gladieux P."/>
            <person name="Hiltunen Thoren M."/>
            <person name="Johannesson H."/>
        </authorList>
    </citation>
    <scope>NUCLEOTIDE SEQUENCE</scope>
    <source>
        <strain evidence="3">CBS 314.62</strain>
    </source>
</reference>
<feature type="compositionally biased region" description="Basic and acidic residues" evidence="1">
    <location>
        <begin position="360"/>
        <end position="400"/>
    </location>
</feature>
<name>A0AAE0XJI7_9PEZI</name>
<evidence type="ECO:0000313" key="4">
    <source>
        <dbReference type="Proteomes" id="UP001270362"/>
    </source>
</evidence>
<keyword evidence="4" id="KW-1185">Reference proteome</keyword>
<sequence length="797" mass="87717">MATSRQERMQERMRGAGRHQVEDVSFNFILPVTEEAPEPILPESEPVFAPAHALAPAPAAVPTPPITAHDAPTASRPTPNTSAKRRHPSNENASRTGLTPAAALLAINNAARPSVYDIPDSSTEGTQSLVNEHLSRRPSALQRVSRPEDTDDDDDGTAAMTQQVESVRLSSGGSARPRRISHPASSPADAVMAEEEVGESPRDAPGSGRRRRMRVVSQDGPVVGSSTLLQRVMEEEDIDDISQHAHSSSPLERVAATRRSGELRRAQGASLRRRSPRLSGSSVLEGEGGGEESIVRPLEGGNEDEVVIDESLEKSPEAEYEAVVREPSLDRPPEQEADVEEPYARPPGEEDESGLQVAGEETREKSHHQEGDEQEQEAREDNHDDAEHEEAQEISAKEAAQRIGRKRPRRSLSAGSPELDSMREVEETQPEPVAKRRRRKEPPASPAQQQQPKSKTRGNKPEPKVMPQPPEAPVSPVQQQQQQPITKARGNNRSDPKIVPRPESPSSPAQQQQPAKKTRGSKSDPKTVTQPQPKPKPKAKKQAKRKSKPSANDGDDEADGGSVPVMVQRFTKPLQFSDDDGDDDDNNDDENKNDIPFANRAGVNTIDVLSKLCEELIAAFLGKLEERARAAEDAASKREQRTMVRALEAFQEELRTRLLEHTIALDTLHALRKRVRVAQKEKLALRGEIMRVRAEREQVTLRMDAMRVKHEVESQEILRHKSLSSAMYDIDLAVERGQAAPELTPAEQKKADLASLELLISRVSDQVCTRSDGGGTLKQIRDFNAFLERAATALEAR</sequence>
<feature type="compositionally biased region" description="Low complexity" evidence="1">
    <location>
        <begin position="474"/>
        <end position="484"/>
    </location>
</feature>
<evidence type="ECO:0000259" key="2">
    <source>
        <dbReference type="Pfam" id="PF20994"/>
    </source>
</evidence>
<feature type="compositionally biased region" description="Basic and acidic residues" evidence="1">
    <location>
        <begin position="311"/>
        <end position="334"/>
    </location>
</feature>
<gene>
    <name evidence="3" type="ORF">B0T22DRAFT_452860</name>
</gene>
<feature type="compositionally biased region" description="Polar residues" evidence="1">
    <location>
        <begin position="159"/>
        <end position="173"/>
    </location>
</feature>
<evidence type="ECO:0000313" key="3">
    <source>
        <dbReference type="EMBL" id="KAK3694588.1"/>
    </source>
</evidence>
<dbReference type="InterPro" id="IPR048743">
    <property type="entry name" value="AME1"/>
</dbReference>